<name>A0A5C5WYQ3_9BACT</name>
<protein>
    <submittedName>
        <fullName evidence="1">Uncharacterized protein</fullName>
    </submittedName>
</protein>
<dbReference type="RefSeq" id="WP_165440652.1">
    <property type="nucleotide sequence ID" value="NZ_SJPI01000001.1"/>
</dbReference>
<proteinExistence type="predicted"/>
<dbReference type="AlphaFoldDB" id="A0A5C5WYQ3"/>
<accession>A0A5C5WYQ3</accession>
<organism evidence="1 2">
    <name type="scientific">Rubripirellula amarantea</name>
    <dbReference type="NCBI Taxonomy" id="2527999"/>
    <lineage>
        <taxon>Bacteria</taxon>
        <taxon>Pseudomonadati</taxon>
        <taxon>Planctomycetota</taxon>
        <taxon>Planctomycetia</taxon>
        <taxon>Pirellulales</taxon>
        <taxon>Pirellulaceae</taxon>
        <taxon>Rubripirellula</taxon>
    </lineage>
</organism>
<sequence length="66" mass="7703">MILAPPAFSQFITLANNQYRLNSIQVEIQPMPHRYQSVPFISRNEQIPVMRLNLIDSRFVLTSNRS</sequence>
<keyword evidence="2" id="KW-1185">Reference proteome</keyword>
<dbReference type="Proteomes" id="UP000316598">
    <property type="component" value="Unassembled WGS sequence"/>
</dbReference>
<dbReference type="EMBL" id="SJPI01000001">
    <property type="protein sequence ID" value="TWT55211.1"/>
    <property type="molecule type" value="Genomic_DNA"/>
</dbReference>
<evidence type="ECO:0000313" key="1">
    <source>
        <dbReference type="EMBL" id="TWT55211.1"/>
    </source>
</evidence>
<comment type="caution">
    <text evidence="1">The sequence shown here is derived from an EMBL/GenBank/DDBJ whole genome shotgun (WGS) entry which is preliminary data.</text>
</comment>
<gene>
    <name evidence="1" type="ORF">Pla22_28660</name>
</gene>
<reference evidence="1 2" key="1">
    <citation type="submission" date="2019-02" db="EMBL/GenBank/DDBJ databases">
        <title>Deep-cultivation of Planctomycetes and their phenomic and genomic characterization uncovers novel biology.</title>
        <authorList>
            <person name="Wiegand S."/>
            <person name="Jogler M."/>
            <person name="Boedeker C."/>
            <person name="Pinto D."/>
            <person name="Vollmers J."/>
            <person name="Rivas-Marin E."/>
            <person name="Kohn T."/>
            <person name="Peeters S.H."/>
            <person name="Heuer A."/>
            <person name="Rast P."/>
            <person name="Oberbeckmann S."/>
            <person name="Bunk B."/>
            <person name="Jeske O."/>
            <person name="Meyerdierks A."/>
            <person name="Storesund J.E."/>
            <person name="Kallscheuer N."/>
            <person name="Luecker S."/>
            <person name="Lage O.M."/>
            <person name="Pohl T."/>
            <person name="Merkel B.J."/>
            <person name="Hornburger P."/>
            <person name="Mueller R.-W."/>
            <person name="Bruemmer F."/>
            <person name="Labrenz M."/>
            <person name="Spormann A.M."/>
            <person name="Op Den Camp H."/>
            <person name="Overmann J."/>
            <person name="Amann R."/>
            <person name="Jetten M.S.M."/>
            <person name="Mascher T."/>
            <person name="Medema M.H."/>
            <person name="Devos D.P."/>
            <person name="Kaster A.-K."/>
            <person name="Ovreas L."/>
            <person name="Rohde M."/>
            <person name="Galperin M.Y."/>
            <person name="Jogler C."/>
        </authorList>
    </citation>
    <scope>NUCLEOTIDE SEQUENCE [LARGE SCALE GENOMIC DNA]</scope>
    <source>
        <strain evidence="1 2">Pla22</strain>
    </source>
</reference>
<evidence type="ECO:0000313" key="2">
    <source>
        <dbReference type="Proteomes" id="UP000316598"/>
    </source>
</evidence>